<dbReference type="RefSeq" id="WP_121030666.1">
    <property type="nucleotide sequence ID" value="NZ_PNJG02000002.1"/>
</dbReference>
<dbReference type="InterPro" id="IPR006439">
    <property type="entry name" value="HAD-SF_hydro_IA"/>
</dbReference>
<dbReference type="SFLD" id="SFLDG01129">
    <property type="entry name" value="C1.5:_HAD__Beta-PGM__Phosphata"/>
    <property type="match status" value="1"/>
</dbReference>
<evidence type="ECO:0000313" key="2">
    <source>
        <dbReference type="Proteomes" id="UP000249516"/>
    </source>
</evidence>
<organism evidence="1 2">
    <name type="scientific">Kocuria tytonis</name>
    <dbReference type="NCBI Taxonomy" id="2054280"/>
    <lineage>
        <taxon>Bacteria</taxon>
        <taxon>Bacillati</taxon>
        <taxon>Actinomycetota</taxon>
        <taxon>Actinomycetes</taxon>
        <taxon>Micrococcales</taxon>
        <taxon>Micrococcaceae</taxon>
        <taxon>Kocuria</taxon>
    </lineage>
</organism>
<dbReference type="CDD" id="cd07505">
    <property type="entry name" value="HAD_BPGM-like"/>
    <property type="match status" value="1"/>
</dbReference>
<protein>
    <submittedName>
        <fullName evidence="1">HAD family phosphatase</fullName>
    </submittedName>
</protein>
<gene>
    <name evidence="1" type="ORF">C1C97_006140</name>
</gene>
<dbReference type="OrthoDB" id="9812856at2"/>
<keyword evidence="2" id="KW-1185">Reference proteome</keyword>
<comment type="caution">
    <text evidence="1">The sequence shown here is derived from an EMBL/GenBank/DDBJ whole genome shotgun (WGS) entry which is preliminary data.</text>
</comment>
<sequence>MEATLPGPGPQWRPSAVVFDCDGVLMDTERAWKDVQARVAGTFGVEIPERTAIELMGLSATDVAEHIAARAQDTAGRDGRSAPGFETVYRSLVDTEADVVGSVLEPLPGAVETVKAVARHVPVAVASNSTSTILDRKMHAVGLADTLRTWVSAEDVPRGKPAPDIYREAVRRLGVAPEDALAVEDSPAGTTAAVAAGLWVLGAPHGHDEPLASHYLVGSLADPAVAELLRGWDMPL</sequence>
<dbReference type="NCBIfam" id="TIGR01509">
    <property type="entry name" value="HAD-SF-IA-v3"/>
    <property type="match status" value="1"/>
</dbReference>
<dbReference type="GO" id="GO:0050308">
    <property type="term" value="F:sugar-phosphatase activity"/>
    <property type="evidence" value="ECO:0007669"/>
    <property type="project" value="TreeGrafter"/>
</dbReference>
<dbReference type="PANTHER" id="PTHR43481">
    <property type="entry name" value="FRUCTOSE-1-PHOSPHATE PHOSPHATASE"/>
    <property type="match status" value="1"/>
</dbReference>
<dbReference type="SFLD" id="SFLDS00003">
    <property type="entry name" value="Haloacid_Dehalogenase"/>
    <property type="match status" value="1"/>
</dbReference>
<dbReference type="AlphaFoldDB" id="A0A495A518"/>
<proteinExistence type="predicted"/>
<dbReference type="Proteomes" id="UP000249516">
    <property type="component" value="Unassembled WGS sequence"/>
</dbReference>
<dbReference type="PANTHER" id="PTHR43481:SF4">
    <property type="entry name" value="GLYCEROL-1-PHOSPHATE PHOSPHOHYDROLASE 1-RELATED"/>
    <property type="match status" value="1"/>
</dbReference>
<dbReference type="SFLD" id="SFLDG01135">
    <property type="entry name" value="C1.5.6:_HAD__Beta-PGM__Phospha"/>
    <property type="match status" value="1"/>
</dbReference>
<dbReference type="InterPro" id="IPR036412">
    <property type="entry name" value="HAD-like_sf"/>
</dbReference>
<reference evidence="1 2" key="1">
    <citation type="submission" date="2018-10" db="EMBL/GenBank/DDBJ databases">
        <title>Kocuria tytouropygialis sp. nov., isolated from the uropygial gland of an American barn owl (Tyto furcata).</title>
        <authorList>
            <person name="Braun M.S."/>
            <person name="Wang E."/>
            <person name="Zimmermann S."/>
            <person name="Wagner H."/>
            <person name="Wink M."/>
        </authorList>
    </citation>
    <scope>NUCLEOTIDE SEQUENCE [LARGE SCALE GENOMIC DNA]</scope>
    <source>
        <strain evidence="1 2">442</strain>
    </source>
</reference>
<dbReference type="PRINTS" id="PR00413">
    <property type="entry name" value="HADHALOGNASE"/>
</dbReference>
<dbReference type="InterPro" id="IPR023214">
    <property type="entry name" value="HAD_sf"/>
</dbReference>
<name>A0A495A518_9MICC</name>
<dbReference type="InterPro" id="IPR023198">
    <property type="entry name" value="PGP-like_dom2"/>
</dbReference>
<dbReference type="SUPFAM" id="SSF56784">
    <property type="entry name" value="HAD-like"/>
    <property type="match status" value="1"/>
</dbReference>
<dbReference type="InterPro" id="IPR051806">
    <property type="entry name" value="HAD-like_SPP"/>
</dbReference>
<dbReference type="Gene3D" id="3.40.50.1000">
    <property type="entry name" value="HAD superfamily/HAD-like"/>
    <property type="match status" value="1"/>
</dbReference>
<dbReference type="Gene3D" id="1.10.150.240">
    <property type="entry name" value="Putative phosphatase, domain 2"/>
    <property type="match status" value="1"/>
</dbReference>
<dbReference type="Pfam" id="PF00702">
    <property type="entry name" value="Hydrolase"/>
    <property type="match status" value="1"/>
</dbReference>
<evidence type="ECO:0000313" key="1">
    <source>
        <dbReference type="EMBL" id="RKQ34868.1"/>
    </source>
</evidence>
<dbReference type="EMBL" id="PNJG02000002">
    <property type="protein sequence ID" value="RKQ34868.1"/>
    <property type="molecule type" value="Genomic_DNA"/>
</dbReference>
<accession>A0A495A518</accession>